<evidence type="ECO:0008006" key="3">
    <source>
        <dbReference type="Google" id="ProtNLM"/>
    </source>
</evidence>
<dbReference type="Pfam" id="PF10013">
    <property type="entry name" value="DUF2256"/>
    <property type="match status" value="1"/>
</dbReference>
<dbReference type="InterPro" id="IPR017136">
    <property type="entry name" value="UCP037205"/>
</dbReference>
<dbReference type="PIRSF" id="PIRSF037205">
    <property type="entry name" value="UCP037205"/>
    <property type="match status" value="1"/>
</dbReference>
<dbReference type="AlphaFoldDB" id="A0A2T4Z2F9"/>
<comment type="caution">
    <text evidence="1">The sequence shown here is derived from an EMBL/GenBank/DDBJ whole genome shotgun (WGS) entry which is preliminary data.</text>
</comment>
<dbReference type="PANTHER" id="PTHR37463">
    <property type="entry name" value="GSL3115 PROTEIN"/>
    <property type="match status" value="1"/>
</dbReference>
<evidence type="ECO:0000313" key="2">
    <source>
        <dbReference type="Proteomes" id="UP000241808"/>
    </source>
</evidence>
<keyword evidence="2" id="KW-1185">Reference proteome</keyword>
<dbReference type="EMBL" id="PZZL01000005">
    <property type="protein sequence ID" value="PTM54945.1"/>
    <property type="molecule type" value="Genomic_DNA"/>
</dbReference>
<dbReference type="Proteomes" id="UP000241808">
    <property type="component" value="Unassembled WGS sequence"/>
</dbReference>
<accession>A0A2T4Z2F9</accession>
<organism evidence="1 2">
    <name type="scientific">Phreatobacter oligotrophus</name>
    <dbReference type="NCBI Taxonomy" id="1122261"/>
    <lineage>
        <taxon>Bacteria</taxon>
        <taxon>Pseudomonadati</taxon>
        <taxon>Pseudomonadota</taxon>
        <taxon>Alphaproteobacteria</taxon>
        <taxon>Hyphomicrobiales</taxon>
        <taxon>Phreatobacteraceae</taxon>
        <taxon>Phreatobacter</taxon>
    </lineage>
</organism>
<gene>
    <name evidence="1" type="ORF">C8P69_10595</name>
</gene>
<name>A0A2T4Z2F9_9HYPH</name>
<proteinExistence type="predicted"/>
<dbReference type="PANTHER" id="PTHR37463:SF1">
    <property type="entry name" value="DUF2256 DOMAIN-CONTAINING PROTEIN"/>
    <property type="match status" value="1"/>
</dbReference>
<protein>
    <recommendedName>
        <fullName evidence="3">DUF2256 domain-containing protein</fullName>
    </recommendedName>
</protein>
<dbReference type="RefSeq" id="WP_211353825.1">
    <property type="nucleotide sequence ID" value="NZ_PZZL01000005.1"/>
</dbReference>
<evidence type="ECO:0000313" key="1">
    <source>
        <dbReference type="EMBL" id="PTM54945.1"/>
    </source>
</evidence>
<sequence>MAKMIRKADLPTKTCASCGRPFAWRKKWERVWDEVRYCSDRCRGARPSAKGGQTKAS</sequence>
<reference evidence="1 2" key="1">
    <citation type="submission" date="2018-04" db="EMBL/GenBank/DDBJ databases">
        <title>Genomic Encyclopedia of Archaeal and Bacterial Type Strains, Phase II (KMG-II): from individual species to whole genera.</title>
        <authorList>
            <person name="Goeker M."/>
        </authorList>
    </citation>
    <scope>NUCLEOTIDE SEQUENCE [LARGE SCALE GENOMIC DNA]</scope>
    <source>
        <strain evidence="1 2">DSM 25521</strain>
    </source>
</reference>